<protein>
    <submittedName>
        <fullName evidence="1">Uncharacterized protein</fullName>
    </submittedName>
</protein>
<dbReference type="EMBL" id="MN739508">
    <property type="protein sequence ID" value="QHT09133.1"/>
    <property type="molecule type" value="Genomic_DNA"/>
</dbReference>
<organism evidence="1">
    <name type="scientific">viral metagenome</name>
    <dbReference type="NCBI Taxonomy" id="1070528"/>
    <lineage>
        <taxon>unclassified sequences</taxon>
        <taxon>metagenomes</taxon>
        <taxon>organismal metagenomes</taxon>
    </lineage>
</organism>
<proteinExistence type="predicted"/>
<evidence type="ECO:0000313" key="1">
    <source>
        <dbReference type="EMBL" id="QHT09133.1"/>
    </source>
</evidence>
<name>A0A6C0CY18_9ZZZZ</name>
<reference evidence="1" key="1">
    <citation type="journal article" date="2020" name="Nature">
        <title>Giant virus diversity and host interactions through global metagenomics.</title>
        <authorList>
            <person name="Schulz F."/>
            <person name="Roux S."/>
            <person name="Paez-Espino D."/>
            <person name="Jungbluth S."/>
            <person name="Walsh D.A."/>
            <person name="Denef V.J."/>
            <person name="McMahon K.D."/>
            <person name="Konstantinidis K.T."/>
            <person name="Eloe-Fadrosh E.A."/>
            <person name="Kyrpides N.C."/>
            <person name="Woyke T."/>
        </authorList>
    </citation>
    <scope>NUCLEOTIDE SEQUENCE</scope>
    <source>
        <strain evidence="1">GVMAG-M-3300023110-24</strain>
    </source>
</reference>
<dbReference type="AlphaFoldDB" id="A0A6C0CY18"/>
<accession>A0A6C0CY18</accession>
<sequence length="234" mass="27851">MLISTVENFTVDIKYKNKLKYSNDFTYIPIEMKYLQTPKILIPYGIDKEKNILDILFINIENDKKIKELIFKFNKLYEKVEIKFNKFNVNNFLKDKLMRLKIKKCKIYNQNKEEINNFSNNIYGELIINLDGLWIVKNEIWFNWNILQIKVNEPIYLQHYSFIDTKVNKKHIPPPPPPPPPPPIPSKINNIKYVRKLNNKNNITNKNNMTIPDISLSEVKLILKNLNKINISKN</sequence>